<keyword evidence="4" id="KW-0804">Transcription</keyword>
<evidence type="ECO:0000313" key="9">
    <source>
        <dbReference type="Proteomes" id="UP001187192"/>
    </source>
</evidence>
<feature type="region of interest" description="Disordered" evidence="6">
    <location>
        <begin position="30"/>
        <end position="102"/>
    </location>
</feature>
<evidence type="ECO:0000256" key="3">
    <source>
        <dbReference type="ARBA" id="ARBA00023125"/>
    </source>
</evidence>
<dbReference type="EMBL" id="BTGU01000033">
    <property type="protein sequence ID" value="GMN50276.1"/>
    <property type="molecule type" value="Genomic_DNA"/>
</dbReference>
<dbReference type="Gene3D" id="3.30.730.10">
    <property type="entry name" value="AP2/ERF domain"/>
    <property type="match status" value="1"/>
</dbReference>
<name>A0AA88DBS4_FICCA</name>
<dbReference type="FunFam" id="3.30.730.10:FF:000007">
    <property type="entry name" value="ethylene-responsive transcription factor-like protein At4g13040"/>
    <property type="match status" value="1"/>
</dbReference>
<dbReference type="AlphaFoldDB" id="A0AA88DBS4"/>
<reference evidence="8" key="1">
    <citation type="submission" date="2023-07" db="EMBL/GenBank/DDBJ databases">
        <title>draft genome sequence of fig (Ficus carica).</title>
        <authorList>
            <person name="Takahashi T."/>
            <person name="Nishimura K."/>
        </authorList>
    </citation>
    <scope>NUCLEOTIDE SEQUENCE</scope>
</reference>
<feature type="domain" description="AP2/ERF" evidence="7">
    <location>
        <begin position="108"/>
        <end position="165"/>
    </location>
</feature>
<dbReference type="PANTHER" id="PTHR32467">
    <property type="entry name" value="AP2-LIKE ETHYLENE-RESPONSIVE TRANSCRIPTION FACTOR"/>
    <property type="match status" value="1"/>
</dbReference>
<evidence type="ECO:0000256" key="1">
    <source>
        <dbReference type="ARBA" id="ARBA00004123"/>
    </source>
</evidence>
<feature type="compositionally biased region" description="Low complexity" evidence="6">
    <location>
        <begin position="64"/>
        <end position="78"/>
    </location>
</feature>
<evidence type="ECO:0000256" key="5">
    <source>
        <dbReference type="ARBA" id="ARBA00023242"/>
    </source>
</evidence>
<dbReference type="SMART" id="SM00380">
    <property type="entry name" value="AP2"/>
    <property type="match status" value="1"/>
</dbReference>
<keyword evidence="3" id="KW-0238">DNA-binding</keyword>
<dbReference type="Proteomes" id="UP001187192">
    <property type="component" value="Unassembled WGS sequence"/>
</dbReference>
<gene>
    <name evidence="8" type="ORF">TIFTF001_019439</name>
</gene>
<dbReference type="InterPro" id="IPR036955">
    <property type="entry name" value="AP2/ERF_dom_sf"/>
</dbReference>
<dbReference type="InterPro" id="IPR001471">
    <property type="entry name" value="AP2/ERF_dom"/>
</dbReference>
<evidence type="ECO:0000256" key="6">
    <source>
        <dbReference type="SAM" id="MobiDB-lite"/>
    </source>
</evidence>
<feature type="compositionally biased region" description="Polar residues" evidence="6">
    <location>
        <begin position="34"/>
        <end position="53"/>
    </location>
</feature>
<evidence type="ECO:0000313" key="8">
    <source>
        <dbReference type="EMBL" id="GMN50276.1"/>
    </source>
</evidence>
<dbReference type="GO" id="GO:0005634">
    <property type="term" value="C:nucleus"/>
    <property type="evidence" value="ECO:0007669"/>
    <property type="project" value="UniProtKB-SubCell"/>
</dbReference>
<sequence length="235" mass="26457">MVSLRRRRLMGFCTGVHAVKVILHSNEIVPVDSEPNSTSNGVHPVASDNTKPSEGNVAVKGEPGSSNLSGSGLSGSLSKQHDEQVAEPPIKRRKRHRRKHFQNQEPCLMRGVYFKNMKWQAAIKVDKKQIHLGTVGSQEEAARLYDRAAFMCGREPNFELSEEEKQELRQFKWAEFLAMTRHAITHKKHRRRVGAEPEKNSEPLPLENDNDDSDPKQEDDDLSGSEDVEPDSPVS</sequence>
<feature type="compositionally biased region" description="Basic residues" evidence="6">
    <location>
        <begin position="91"/>
        <end position="101"/>
    </location>
</feature>
<dbReference type="SUPFAM" id="SSF54171">
    <property type="entry name" value="DNA-binding domain"/>
    <property type="match status" value="1"/>
</dbReference>
<dbReference type="InterPro" id="IPR016177">
    <property type="entry name" value="DNA-bd_dom_sf"/>
</dbReference>
<keyword evidence="5" id="KW-0539">Nucleus</keyword>
<comment type="caution">
    <text evidence="8">The sequence shown here is derived from an EMBL/GenBank/DDBJ whole genome shotgun (WGS) entry which is preliminary data.</text>
</comment>
<accession>A0AA88DBS4</accession>
<feature type="compositionally biased region" description="Acidic residues" evidence="6">
    <location>
        <begin position="208"/>
        <end position="235"/>
    </location>
</feature>
<organism evidence="8 9">
    <name type="scientific">Ficus carica</name>
    <name type="common">Common fig</name>
    <dbReference type="NCBI Taxonomy" id="3494"/>
    <lineage>
        <taxon>Eukaryota</taxon>
        <taxon>Viridiplantae</taxon>
        <taxon>Streptophyta</taxon>
        <taxon>Embryophyta</taxon>
        <taxon>Tracheophyta</taxon>
        <taxon>Spermatophyta</taxon>
        <taxon>Magnoliopsida</taxon>
        <taxon>eudicotyledons</taxon>
        <taxon>Gunneridae</taxon>
        <taxon>Pentapetalae</taxon>
        <taxon>rosids</taxon>
        <taxon>fabids</taxon>
        <taxon>Rosales</taxon>
        <taxon>Moraceae</taxon>
        <taxon>Ficeae</taxon>
        <taxon>Ficus</taxon>
    </lineage>
</organism>
<keyword evidence="9" id="KW-1185">Reference proteome</keyword>
<feature type="region of interest" description="Disordered" evidence="6">
    <location>
        <begin position="187"/>
        <end position="235"/>
    </location>
</feature>
<dbReference type="PANTHER" id="PTHR32467:SF4">
    <property type="entry name" value="OS02G0499000 PROTEIN"/>
    <property type="match status" value="1"/>
</dbReference>
<evidence type="ECO:0000259" key="7">
    <source>
        <dbReference type="SMART" id="SM00380"/>
    </source>
</evidence>
<keyword evidence="2" id="KW-0805">Transcription regulation</keyword>
<dbReference type="GO" id="GO:0003700">
    <property type="term" value="F:DNA-binding transcription factor activity"/>
    <property type="evidence" value="ECO:0007669"/>
    <property type="project" value="InterPro"/>
</dbReference>
<proteinExistence type="predicted"/>
<comment type="subcellular location">
    <subcellularLocation>
        <location evidence="1">Nucleus</location>
    </subcellularLocation>
</comment>
<evidence type="ECO:0000256" key="2">
    <source>
        <dbReference type="ARBA" id="ARBA00023015"/>
    </source>
</evidence>
<evidence type="ECO:0000256" key="4">
    <source>
        <dbReference type="ARBA" id="ARBA00023163"/>
    </source>
</evidence>
<dbReference type="GO" id="GO:0003677">
    <property type="term" value="F:DNA binding"/>
    <property type="evidence" value="ECO:0007669"/>
    <property type="project" value="UniProtKB-KW"/>
</dbReference>
<protein>
    <recommendedName>
        <fullName evidence="7">AP2/ERF domain-containing protein</fullName>
    </recommendedName>
</protein>